<proteinExistence type="predicted"/>
<feature type="transmembrane region" description="Helical" evidence="1">
    <location>
        <begin position="32"/>
        <end position="51"/>
    </location>
</feature>
<gene>
    <name evidence="2" type="ORF">B5G17_12660</name>
</gene>
<sequence length="105" mass="11318">MGVFRIKTCKSQNNPFIFACVTKNKNTMKSKVKLLGALAISAISVLSYVQISHSEKLDDLLLENIEALAAGESGDDSKCFGSGSIVCPLTNQGVAHVQIYYSLPH</sequence>
<keyword evidence="1" id="KW-0812">Transmembrane</keyword>
<comment type="caution">
    <text evidence="2">The sequence shown here is derived from an EMBL/GenBank/DDBJ whole genome shotgun (WGS) entry which is preliminary data.</text>
</comment>
<evidence type="ECO:0000313" key="2">
    <source>
        <dbReference type="EMBL" id="OUN53792.1"/>
    </source>
</evidence>
<evidence type="ECO:0000313" key="3">
    <source>
        <dbReference type="Proteomes" id="UP000196329"/>
    </source>
</evidence>
<organism evidence="2 3">
    <name type="scientific">Bacteroides uniformis</name>
    <dbReference type="NCBI Taxonomy" id="820"/>
    <lineage>
        <taxon>Bacteria</taxon>
        <taxon>Pseudomonadati</taxon>
        <taxon>Bacteroidota</taxon>
        <taxon>Bacteroidia</taxon>
        <taxon>Bacteroidales</taxon>
        <taxon>Bacteroidaceae</taxon>
        <taxon>Bacteroides</taxon>
    </lineage>
</organism>
<keyword evidence="1" id="KW-1133">Transmembrane helix</keyword>
<accession>A0A1Y3UY91</accession>
<evidence type="ECO:0008006" key="4">
    <source>
        <dbReference type="Google" id="ProtNLM"/>
    </source>
</evidence>
<dbReference type="AlphaFoldDB" id="A0A1Y3UY91"/>
<name>A0A1Y3UY91_BACUN</name>
<keyword evidence="1" id="KW-0472">Membrane</keyword>
<dbReference type="Proteomes" id="UP000196329">
    <property type="component" value="Unassembled WGS sequence"/>
</dbReference>
<dbReference type="EMBL" id="NFHS01000006">
    <property type="protein sequence ID" value="OUN53792.1"/>
    <property type="molecule type" value="Genomic_DNA"/>
</dbReference>
<protein>
    <recommendedName>
        <fullName evidence="4">NVEALA protein</fullName>
    </recommendedName>
</protein>
<evidence type="ECO:0000256" key="1">
    <source>
        <dbReference type="SAM" id="Phobius"/>
    </source>
</evidence>
<reference evidence="3" key="1">
    <citation type="submission" date="2017-04" db="EMBL/GenBank/DDBJ databases">
        <title>Function of individual gut microbiota members based on whole genome sequencing of pure cultures obtained from chicken caecum.</title>
        <authorList>
            <person name="Medvecky M."/>
            <person name="Cejkova D."/>
            <person name="Polansky O."/>
            <person name="Karasova D."/>
            <person name="Kubasova T."/>
            <person name="Cizek A."/>
            <person name="Rychlik I."/>
        </authorList>
    </citation>
    <scope>NUCLEOTIDE SEQUENCE [LARGE SCALE GENOMIC DNA]</scope>
    <source>
        <strain evidence="3">An67</strain>
    </source>
</reference>